<keyword evidence="3" id="KW-1185">Reference proteome</keyword>
<keyword evidence="1" id="KW-0732">Signal</keyword>
<accession>A0A8X7BCZ1</accession>
<proteinExistence type="predicted"/>
<evidence type="ECO:0000256" key="1">
    <source>
        <dbReference type="SAM" id="SignalP"/>
    </source>
</evidence>
<protein>
    <submittedName>
        <fullName evidence="2">Uncharacterized protein</fullName>
    </submittedName>
</protein>
<feature type="signal peptide" evidence="1">
    <location>
        <begin position="1"/>
        <end position="15"/>
    </location>
</feature>
<reference evidence="2" key="1">
    <citation type="submission" date="2020-08" db="EMBL/GenBank/DDBJ databases">
        <title>Multicomponent nature underlies the extraordinary mechanical properties of spider dragline silk.</title>
        <authorList>
            <person name="Kono N."/>
            <person name="Nakamura H."/>
            <person name="Mori M."/>
            <person name="Yoshida Y."/>
            <person name="Ohtoshi R."/>
            <person name="Malay A.D."/>
            <person name="Moran D.A.P."/>
            <person name="Tomita M."/>
            <person name="Numata K."/>
            <person name="Arakawa K."/>
        </authorList>
    </citation>
    <scope>NUCLEOTIDE SEQUENCE</scope>
</reference>
<sequence>MERSYLFFLAPLLLARTMYPMKKISIPLISPLRSAGCWRRQPTGYGNELVVGEARVRERMPLKTHHVEKRMHIESFEANGPPVGEVIDGSLNVVYVI</sequence>
<dbReference type="Proteomes" id="UP000887159">
    <property type="component" value="Unassembled WGS sequence"/>
</dbReference>
<comment type="caution">
    <text evidence="2">The sequence shown here is derived from an EMBL/GenBank/DDBJ whole genome shotgun (WGS) entry which is preliminary data.</text>
</comment>
<evidence type="ECO:0000313" key="2">
    <source>
        <dbReference type="EMBL" id="GFY25922.1"/>
    </source>
</evidence>
<dbReference type="AlphaFoldDB" id="A0A8X7BCZ1"/>
<feature type="chain" id="PRO_5036499448" evidence="1">
    <location>
        <begin position="16"/>
        <end position="97"/>
    </location>
</feature>
<gene>
    <name evidence="2" type="ORF">TNCV_1916721</name>
</gene>
<dbReference type="EMBL" id="BMAU01021373">
    <property type="protein sequence ID" value="GFY25922.1"/>
    <property type="molecule type" value="Genomic_DNA"/>
</dbReference>
<evidence type="ECO:0000313" key="3">
    <source>
        <dbReference type="Proteomes" id="UP000887159"/>
    </source>
</evidence>
<organism evidence="2 3">
    <name type="scientific">Trichonephila clavipes</name>
    <name type="common">Golden silk orbweaver</name>
    <name type="synonym">Nephila clavipes</name>
    <dbReference type="NCBI Taxonomy" id="2585209"/>
    <lineage>
        <taxon>Eukaryota</taxon>
        <taxon>Metazoa</taxon>
        <taxon>Ecdysozoa</taxon>
        <taxon>Arthropoda</taxon>
        <taxon>Chelicerata</taxon>
        <taxon>Arachnida</taxon>
        <taxon>Araneae</taxon>
        <taxon>Araneomorphae</taxon>
        <taxon>Entelegynae</taxon>
        <taxon>Araneoidea</taxon>
        <taxon>Nephilidae</taxon>
        <taxon>Trichonephila</taxon>
    </lineage>
</organism>
<name>A0A8X7BCZ1_TRICX</name>